<proteinExistence type="inferred from homology"/>
<evidence type="ECO:0000313" key="3">
    <source>
        <dbReference type="EMBL" id="QDT71418.1"/>
    </source>
</evidence>
<dbReference type="InterPro" id="IPR023393">
    <property type="entry name" value="START-like_dom_sf"/>
</dbReference>
<evidence type="ECO:0000256" key="1">
    <source>
        <dbReference type="ARBA" id="ARBA00006817"/>
    </source>
</evidence>
<organism evidence="3 4">
    <name type="scientific">Lacipirellula limnantheis</name>
    <dbReference type="NCBI Taxonomy" id="2528024"/>
    <lineage>
        <taxon>Bacteria</taxon>
        <taxon>Pseudomonadati</taxon>
        <taxon>Planctomycetota</taxon>
        <taxon>Planctomycetia</taxon>
        <taxon>Pirellulales</taxon>
        <taxon>Lacipirellulaceae</taxon>
        <taxon>Lacipirellula</taxon>
    </lineage>
</organism>
<comment type="similarity">
    <text evidence="1">Belongs to the AHA1 family.</text>
</comment>
<dbReference type="Proteomes" id="UP000317909">
    <property type="component" value="Chromosome"/>
</dbReference>
<dbReference type="KEGG" id="llh:I41_05750"/>
<dbReference type="SUPFAM" id="SSF55961">
    <property type="entry name" value="Bet v1-like"/>
    <property type="match status" value="1"/>
</dbReference>
<dbReference type="CDD" id="cd08898">
    <property type="entry name" value="SRPBCC_CalC_Aha1-like_5"/>
    <property type="match status" value="1"/>
</dbReference>
<dbReference type="Gene3D" id="3.30.530.20">
    <property type="match status" value="1"/>
</dbReference>
<dbReference type="InterPro" id="IPR013538">
    <property type="entry name" value="ASHA1/2-like_C"/>
</dbReference>
<dbReference type="EMBL" id="CP036339">
    <property type="protein sequence ID" value="QDT71418.1"/>
    <property type="molecule type" value="Genomic_DNA"/>
</dbReference>
<evidence type="ECO:0000259" key="2">
    <source>
        <dbReference type="Pfam" id="PF08327"/>
    </source>
</evidence>
<name>A0A517TSR0_9BACT</name>
<evidence type="ECO:0000313" key="4">
    <source>
        <dbReference type="Proteomes" id="UP000317909"/>
    </source>
</evidence>
<protein>
    <recommendedName>
        <fullName evidence="2">Activator of Hsp90 ATPase homologue 1/2-like C-terminal domain-containing protein</fullName>
    </recommendedName>
</protein>
<dbReference type="Pfam" id="PF08327">
    <property type="entry name" value="AHSA1"/>
    <property type="match status" value="1"/>
</dbReference>
<keyword evidence="4" id="KW-1185">Reference proteome</keyword>
<feature type="domain" description="Activator of Hsp90 ATPase homologue 1/2-like C-terminal" evidence="2">
    <location>
        <begin position="15"/>
        <end position="151"/>
    </location>
</feature>
<dbReference type="RefSeq" id="WP_145430678.1">
    <property type="nucleotide sequence ID" value="NZ_CP036339.1"/>
</dbReference>
<accession>A0A517TSR0</accession>
<gene>
    <name evidence="3" type="ORF">I41_05750</name>
</gene>
<dbReference type="OrthoDB" id="2355173at2"/>
<sequence length="152" mass="17564" precursor="true">MPSATDRIEKQIQLNAPLDRVWNALTDSRQFGEWFRVNLEGPFVPGEFCRGQITHPGYEHVTMEVLVGEIKPQTYFSFYWRPYAIDPQVDYSHEQRTLVEFALQPKDGGVLLQVVESGFDQIPAGRRDEAFRMNDKGWAAQLNNNIKAYVEQ</sequence>
<reference evidence="3 4" key="1">
    <citation type="submission" date="2019-02" db="EMBL/GenBank/DDBJ databases">
        <title>Deep-cultivation of Planctomycetes and their phenomic and genomic characterization uncovers novel biology.</title>
        <authorList>
            <person name="Wiegand S."/>
            <person name="Jogler M."/>
            <person name="Boedeker C."/>
            <person name="Pinto D."/>
            <person name="Vollmers J."/>
            <person name="Rivas-Marin E."/>
            <person name="Kohn T."/>
            <person name="Peeters S.H."/>
            <person name="Heuer A."/>
            <person name="Rast P."/>
            <person name="Oberbeckmann S."/>
            <person name="Bunk B."/>
            <person name="Jeske O."/>
            <person name="Meyerdierks A."/>
            <person name="Storesund J.E."/>
            <person name="Kallscheuer N."/>
            <person name="Luecker S."/>
            <person name="Lage O.M."/>
            <person name="Pohl T."/>
            <person name="Merkel B.J."/>
            <person name="Hornburger P."/>
            <person name="Mueller R.-W."/>
            <person name="Bruemmer F."/>
            <person name="Labrenz M."/>
            <person name="Spormann A.M."/>
            <person name="Op den Camp H."/>
            <person name="Overmann J."/>
            <person name="Amann R."/>
            <person name="Jetten M.S.M."/>
            <person name="Mascher T."/>
            <person name="Medema M.H."/>
            <person name="Devos D.P."/>
            <person name="Kaster A.-K."/>
            <person name="Ovreas L."/>
            <person name="Rohde M."/>
            <person name="Galperin M.Y."/>
            <person name="Jogler C."/>
        </authorList>
    </citation>
    <scope>NUCLEOTIDE SEQUENCE [LARGE SCALE GENOMIC DNA]</scope>
    <source>
        <strain evidence="3 4">I41</strain>
    </source>
</reference>
<dbReference type="AlphaFoldDB" id="A0A517TSR0"/>